<accession>A0A8J3YMQ8</accession>
<dbReference type="Proteomes" id="UP000619260">
    <property type="component" value="Unassembled WGS sequence"/>
</dbReference>
<keyword evidence="2" id="KW-0472">Membrane</keyword>
<name>A0A8J3YMQ8_9ACTN</name>
<dbReference type="EMBL" id="BOPF01000012">
    <property type="protein sequence ID" value="GIJ46760.1"/>
    <property type="molecule type" value="Genomic_DNA"/>
</dbReference>
<keyword evidence="5" id="KW-1185">Reference proteome</keyword>
<evidence type="ECO:0000259" key="3">
    <source>
        <dbReference type="Pfam" id="PF01757"/>
    </source>
</evidence>
<dbReference type="AlphaFoldDB" id="A0A8J3YMQ8"/>
<keyword evidence="2" id="KW-0812">Transmembrane</keyword>
<feature type="transmembrane region" description="Helical" evidence="2">
    <location>
        <begin position="42"/>
        <end position="66"/>
    </location>
</feature>
<protein>
    <recommendedName>
        <fullName evidence="3">Acyltransferase 3 domain-containing protein</fullName>
    </recommendedName>
</protein>
<feature type="transmembrane region" description="Helical" evidence="2">
    <location>
        <begin position="12"/>
        <end position="36"/>
    </location>
</feature>
<sequence>MRASTAFRGDIEGLRGVGLIVVVTAHICVAVLPGGFVGVDLFFVISGFLITGILVGELATTGRIDVLRFYSRRAKRILPPAGAASSVRRAARTRSRWSATRTPRRGCPPCAPSRRSGGGGWSRT</sequence>
<gene>
    <name evidence="4" type="ORF">Val02_36460</name>
</gene>
<feature type="region of interest" description="Disordered" evidence="1">
    <location>
        <begin position="82"/>
        <end position="124"/>
    </location>
</feature>
<dbReference type="PANTHER" id="PTHR23028">
    <property type="entry name" value="ACETYLTRANSFERASE"/>
    <property type="match status" value="1"/>
</dbReference>
<reference evidence="4" key="1">
    <citation type="submission" date="2021-01" db="EMBL/GenBank/DDBJ databases">
        <title>Whole genome shotgun sequence of Virgisporangium aliadipatigenens NBRC 105644.</title>
        <authorList>
            <person name="Komaki H."/>
            <person name="Tamura T."/>
        </authorList>
    </citation>
    <scope>NUCLEOTIDE SEQUENCE</scope>
    <source>
        <strain evidence="4">NBRC 105644</strain>
    </source>
</reference>
<dbReference type="InterPro" id="IPR002656">
    <property type="entry name" value="Acyl_transf_3_dom"/>
</dbReference>
<dbReference type="GO" id="GO:0016747">
    <property type="term" value="F:acyltransferase activity, transferring groups other than amino-acyl groups"/>
    <property type="evidence" value="ECO:0007669"/>
    <property type="project" value="InterPro"/>
</dbReference>
<proteinExistence type="predicted"/>
<dbReference type="RefSeq" id="WP_203900277.1">
    <property type="nucleotide sequence ID" value="NZ_BOPF01000012.1"/>
</dbReference>
<dbReference type="Pfam" id="PF01757">
    <property type="entry name" value="Acyl_transf_3"/>
    <property type="match status" value="1"/>
</dbReference>
<dbReference type="GO" id="GO:0009103">
    <property type="term" value="P:lipopolysaccharide biosynthetic process"/>
    <property type="evidence" value="ECO:0007669"/>
    <property type="project" value="TreeGrafter"/>
</dbReference>
<comment type="caution">
    <text evidence="4">The sequence shown here is derived from an EMBL/GenBank/DDBJ whole genome shotgun (WGS) entry which is preliminary data.</text>
</comment>
<dbReference type="InterPro" id="IPR050879">
    <property type="entry name" value="Acyltransferase_3"/>
</dbReference>
<evidence type="ECO:0000313" key="5">
    <source>
        <dbReference type="Proteomes" id="UP000619260"/>
    </source>
</evidence>
<evidence type="ECO:0000313" key="4">
    <source>
        <dbReference type="EMBL" id="GIJ46760.1"/>
    </source>
</evidence>
<dbReference type="GO" id="GO:0016020">
    <property type="term" value="C:membrane"/>
    <property type="evidence" value="ECO:0007669"/>
    <property type="project" value="TreeGrafter"/>
</dbReference>
<evidence type="ECO:0000256" key="1">
    <source>
        <dbReference type="SAM" id="MobiDB-lite"/>
    </source>
</evidence>
<keyword evidence="2" id="KW-1133">Transmembrane helix</keyword>
<evidence type="ECO:0000256" key="2">
    <source>
        <dbReference type="SAM" id="Phobius"/>
    </source>
</evidence>
<organism evidence="4 5">
    <name type="scientific">Virgisporangium aliadipatigenens</name>
    <dbReference type="NCBI Taxonomy" id="741659"/>
    <lineage>
        <taxon>Bacteria</taxon>
        <taxon>Bacillati</taxon>
        <taxon>Actinomycetota</taxon>
        <taxon>Actinomycetes</taxon>
        <taxon>Micromonosporales</taxon>
        <taxon>Micromonosporaceae</taxon>
        <taxon>Virgisporangium</taxon>
    </lineage>
</organism>
<feature type="domain" description="Acyltransferase 3" evidence="3">
    <location>
        <begin position="10"/>
        <end position="84"/>
    </location>
</feature>
<dbReference type="PANTHER" id="PTHR23028:SF53">
    <property type="entry name" value="ACYL_TRANSF_3 DOMAIN-CONTAINING PROTEIN"/>
    <property type="match status" value="1"/>
</dbReference>